<dbReference type="GO" id="GO:0006974">
    <property type="term" value="P:DNA damage response"/>
    <property type="evidence" value="ECO:0007669"/>
    <property type="project" value="TreeGrafter"/>
</dbReference>
<evidence type="ECO:0000259" key="2">
    <source>
        <dbReference type="PROSITE" id="PS00028"/>
    </source>
</evidence>
<dbReference type="GO" id="GO:0006260">
    <property type="term" value="P:DNA replication"/>
    <property type="evidence" value="ECO:0007669"/>
    <property type="project" value="TreeGrafter"/>
</dbReference>
<organism evidence="3 4">
    <name type="scientific">Saccharomycodes ludwigii</name>
    <dbReference type="NCBI Taxonomy" id="36035"/>
    <lineage>
        <taxon>Eukaryota</taxon>
        <taxon>Fungi</taxon>
        <taxon>Dikarya</taxon>
        <taxon>Ascomycota</taxon>
        <taxon>Saccharomycotina</taxon>
        <taxon>Saccharomycetes</taxon>
        <taxon>Saccharomycodales</taxon>
        <taxon>Saccharomycodaceae</taxon>
        <taxon>Saccharomycodes</taxon>
    </lineage>
</organism>
<dbReference type="PROSITE" id="PS00028">
    <property type="entry name" value="ZINC_FINGER_C2H2_1"/>
    <property type="match status" value="1"/>
</dbReference>
<feature type="compositionally biased region" description="Basic and acidic residues" evidence="1">
    <location>
        <begin position="210"/>
        <end position="219"/>
    </location>
</feature>
<accession>A0A376B3Y7</accession>
<dbReference type="VEuPathDB" id="FungiDB:SCODWIG_01159"/>
<dbReference type="Proteomes" id="UP000262825">
    <property type="component" value="Unassembled WGS sequence"/>
</dbReference>
<evidence type="ECO:0000313" key="4">
    <source>
        <dbReference type="Proteomes" id="UP000262825"/>
    </source>
</evidence>
<dbReference type="GO" id="GO:0003690">
    <property type="term" value="F:double-stranded DNA binding"/>
    <property type="evidence" value="ECO:0007669"/>
    <property type="project" value="TreeGrafter"/>
</dbReference>
<dbReference type="Gene3D" id="1.10.10.2030">
    <property type="entry name" value="DNA/RNA-binding protein Kin17, conserved domain"/>
    <property type="match status" value="1"/>
</dbReference>
<dbReference type="SUPFAM" id="SSF57667">
    <property type="entry name" value="beta-beta-alpha zinc fingers"/>
    <property type="match status" value="1"/>
</dbReference>
<evidence type="ECO:0000256" key="1">
    <source>
        <dbReference type="SAM" id="MobiDB-lite"/>
    </source>
</evidence>
<dbReference type="InterPro" id="IPR013087">
    <property type="entry name" value="Znf_C2H2_type"/>
</dbReference>
<dbReference type="InterPro" id="IPR036236">
    <property type="entry name" value="Znf_C2H2_sf"/>
</dbReference>
<name>A0A376B3Y7_9ASCO</name>
<dbReference type="PANTHER" id="PTHR12805:SF0">
    <property type="entry name" value="DNA_RNA-BINDING PROTEIN KIN17"/>
    <property type="match status" value="1"/>
</dbReference>
<dbReference type="InterPro" id="IPR056767">
    <property type="entry name" value="C2H2-Znf_KIN17"/>
</dbReference>
<keyword evidence="4" id="KW-1185">Reference proteome</keyword>
<evidence type="ECO:0000313" key="3">
    <source>
        <dbReference type="EMBL" id="SSD59398.1"/>
    </source>
</evidence>
<dbReference type="OrthoDB" id="10266249at2759"/>
<dbReference type="AlphaFoldDB" id="A0A376B3Y7"/>
<dbReference type="GO" id="GO:0005634">
    <property type="term" value="C:nucleus"/>
    <property type="evidence" value="ECO:0007669"/>
    <property type="project" value="TreeGrafter"/>
</dbReference>
<feature type="domain" description="C2H2-type" evidence="2">
    <location>
        <begin position="24"/>
        <end position="46"/>
    </location>
</feature>
<feature type="compositionally biased region" description="Polar residues" evidence="1">
    <location>
        <begin position="220"/>
        <end position="236"/>
    </location>
</feature>
<dbReference type="SMART" id="SM01253">
    <property type="entry name" value="Kin17_mid"/>
    <property type="match status" value="1"/>
</dbReference>
<gene>
    <name evidence="3" type="ORF">SCODWIG_01159</name>
</gene>
<dbReference type="InterPro" id="IPR037321">
    <property type="entry name" value="KIN17-like"/>
</dbReference>
<dbReference type="InterPro" id="IPR019447">
    <property type="entry name" value="DNA/RNA-bd_Kin17_WH-like_dom"/>
</dbReference>
<dbReference type="PANTHER" id="PTHR12805">
    <property type="entry name" value="KIN17 KIN, ANTIGENIC DETERMINANT OF RECA PROTEIN HOMOLOG"/>
    <property type="match status" value="1"/>
</dbReference>
<feature type="compositionally biased region" description="Basic residues" evidence="1">
    <location>
        <begin position="238"/>
        <end position="249"/>
    </location>
</feature>
<dbReference type="Pfam" id="PF10357">
    <property type="entry name" value="WH_KIN17"/>
    <property type="match status" value="1"/>
</dbReference>
<proteinExistence type="predicted"/>
<protein>
    <recommendedName>
        <fullName evidence="2">C2H2-type domain-containing protein</fullName>
    </recommendedName>
</protein>
<dbReference type="Pfam" id="PF25095">
    <property type="entry name" value="C2H2-zf_KIN17"/>
    <property type="match status" value="1"/>
</dbReference>
<dbReference type="EMBL" id="UFAJ01000135">
    <property type="protein sequence ID" value="SSD59398.1"/>
    <property type="molecule type" value="Genomic_DNA"/>
</dbReference>
<feature type="region of interest" description="Disordered" evidence="1">
    <location>
        <begin position="198"/>
        <end position="249"/>
    </location>
</feature>
<dbReference type="InterPro" id="IPR038254">
    <property type="entry name" value="KIN17_WH-like_sf"/>
</dbReference>
<reference evidence="4" key="1">
    <citation type="submission" date="2018-06" db="EMBL/GenBank/DDBJ databases">
        <authorList>
            <person name="Guldener U."/>
        </authorList>
    </citation>
    <scope>NUCLEOTIDE SEQUENCE [LARGE SCALE GENOMIC DNA]</scope>
    <source>
        <strain evidence="4">UTAD17</strain>
    </source>
</reference>
<sequence length="249" mass="29490">MSDFSKQMNKKLKSSRPSKLIYYCQLCEKQCRDENGFKQHNRSAHHLKMKAKLTPKDIEAFNKNFELDFLTFLRLSHGEKWINANKAYNSYILNNKDHIHMNSTRFTSLTKFIKYLGTKGKIIVKREEEDNISVADGKEDVYYDADEREEINCNRLLIRYIDNSIENVQRRQKLEKLQNSIISEEESRQELLRRQMLKSKNADTMDPDEEKQTNDKEPNRTNTKSFHLSLNTGGNNKISKKKKLKRITF</sequence>